<dbReference type="InterPro" id="IPR036107">
    <property type="entry name" value="CsrA_sf"/>
</dbReference>
<dbReference type="OrthoDB" id="292005at2"/>
<keyword evidence="6" id="KW-1185">Reference proteome</keyword>
<dbReference type="PANTHER" id="PTHR44591">
    <property type="entry name" value="STRESS RESPONSE REGULATOR PROTEIN 1"/>
    <property type="match status" value="1"/>
</dbReference>
<dbReference type="SUPFAM" id="SSF117130">
    <property type="entry name" value="CsrA-like"/>
    <property type="match status" value="1"/>
</dbReference>
<proteinExistence type="inferred from homology"/>
<dbReference type="EMBL" id="SIHI01000001">
    <property type="protein sequence ID" value="TWT57835.1"/>
    <property type="molecule type" value="Genomic_DNA"/>
</dbReference>
<dbReference type="InterPro" id="IPR001789">
    <property type="entry name" value="Sig_transdc_resp-reg_receiver"/>
</dbReference>
<dbReference type="AlphaFoldDB" id="A0A5C5X6R4"/>
<feature type="domain" description="Response regulatory" evidence="4">
    <location>
        <begin position="131"/>
        <end position="245"/>
    </location>
</feature>
<evidence type="ECO:0000256" key="2">
    <source>
        <dbReference type="ARBA" id="ARBA00023012"/>
    </source>
</evidence>
<keyword evidence="3" id="KW-0694">RNA-binding</keyword>
<dbReference type="Proteomes" id="UP000317243">
    <property type="component" value="Unassembled WGS sequence"/>
</dbReference>
<dbReference type="GO" id="GO:0000160">
    <property type="term" value="P:phosphorelay signal transduction system"/>
    <property type="evidence" value="ECO:0007669"/>
    <property type="project" value="UniProtKB-KW"/>
</dbReference>
<name>A0A5C5X6R4_9PLAN</name>
<evidence type="ECO:0000313" key="5">
    <source>
        <dbReference type="EMBL" id="TWT57835.1"/>
    </source>
</evidence>
<dbReference type="GO" id="GO:1902208">
    <property type="term" value="P:regulation of bacterial-type flagellum assembly"/>
    <property type="evidence" value="ECO:0007669"/>
    <property type="project" value="UniProtKB-UniRule"/>
</dbReference>
<dbReference type="SMART" id="SM00448">
    <property type="entry name" value="REC"/>
    <property type="match status" value="1"/>
</dbReference>
<dbReference type="InterPro" id="IPR050595">
    <property type="entry name" value="Bact_response_regulator"/>
</dbReference>
<dbReference type="Gene3D" id="3.40.50.2300">
    <property type="match status" value="1"/>
</dbReference>
<dbReference type="GO" id="GO:0006402">
    <property type="term" value="P:mRNA catabolic process"/>
    <property type="evidence" value="ECO:0007669"/>
    <property type="project" value="InterPro"/>
</dbReference>
<dbReference type="GO" id="GO:0006109">
    <property type="term" value="P:regulation of carbohydrate metabolic process"/>
    <property type="evidence" value="ECO:0007669"/>
    <property type="project" value="InterPro"/>
</dbReference>
<dbReference type="GO" id="GO:0005737">
    <property type="term" value="C:cytoplasm"/>
    <property type="evidence" value="ECO:0007669"/>
    <property type="project" value="UniProtKB-SubCell"/>
</dbReference>
<keyword evidence="3" id="KW-0678">Repressor</keyword>
<reference evidence="5 6" key="1">
    <citation type="submission" date="2019-02" db="EMBL/GenBank/DDBJ databases">
        <title>Deep-cultivation of Planctomycetes and their phenomic and genomic characterization uncovers novel biology.</title>
        <authorList>
            <person name="Wiegand S."/>
            <person name="Jogler M."/>
            <person name="Boedeker C."/>
            <person name="Pinto D."/>
            <person name="Vollmers J."/>
            <person name="Rivas-Marin E."/>
            <person name="Kohn T."/>
            <person name="Peeters S.H."/>
            <person name="Heuer A."/>
            <person name="Rast P."/>
            <person name="Oberbeckmann S."/>
            <person name="Bunk B."/>
            <person name="Jeske O."/>
            <person name="Meyerdierks A."/>
            <person name="Storesund J.E."/>
            <person name="Kallscheuer N."/>
            <person name="Luecker S."/>
            <person name="Lage O.M."/>
            <person name="Pohl T."/>
            <person name="Merkel B.J."/>
            <person name="Hornburger P."/>
            <person name="Mueller R.-W."/>
            <person name="Bruemmer F."/>
            <person name="Labrenz M."/>
            <person name="Spormann A.M."/>
            <person name="Op Den Camp H."/>
            <person name="Overmann J."/>
            <person name="Amann R."/>
            <person name="Jetten M.S.M."/>
            <person name="Mascher T."/>
            <person name="Medema M.H."/>
            <person name="Devos D.P."/>
            <person name="Kaster A.-K."/>
            <person name="Ovreas L."/>
            <person name="Rohde M."/>
            <person name="Galperin M.Y."/>
            <person name="Jogler C."/>
        </authorList>
    </citation>
    <scope>NUCLEOTIDE SEQUENCE [LARGE SCALE GENOMIC DNA]</scope>
    <source>
        <strain evidence="5 6">KOR42</strain>
    </source>
</reference>
<dbReference type="GO" id="GO:0045947">
    <property type="term" value="P:negative regulation of translational initiation"/>
    <property type="evidence" value="ECO:0007669"/>
    <property type="project" value="UniProtKB-UniRule"/>
</dbReference>
<evidence type="ECO:0000259" key="4">
    <source>
        <dbReference type="SMART" id="SM00448"/>
    </source>
</evidence>
<dbReference type="RefSeq" id="WP_146507823.1">
    <property type="nucleotide sequence ID" value="NZ_SIHI01000001.1"/>
</dbReference>
<comment type="caution">
    <text evidence="5">The sequence shown here is derived from an EMBL/GenBank/DDBJ whole genome shotgun (WGS) entry which is preliminary data.</text>
</comment>
<dbReference type="SUPFAM" id="SSF52172">
    <property type="entry name" value="CheY-like"/>
    <property type="match status" value="1"/>
</dbReference>
<protein>
    <recommendedName>
        <fullName evidence="3">Translational regulator CsrA</fullName>
    </recommendedName>
</protein>
<evidence type="ECO:0000256" key="1">
    <source>
        <dbReference type="ARBA" id="ARBA00022553"/>
    </source>
</evidence>
<accession>A0A5C5X6R4</accession>
<comment type="function">
    <text evidence="3">A translational regulator that binds mRNA to regulate translation initiation and/or mRNA stability. Usually binds in the 5'-UTR at or near the Shine-Dalgarno sequence preventing ribosome-binding, thus repressing translation. Its main target seems to be the major flagellin gene, while its function is anatagonized by FliW.</text>
</comment>
<keyword evidence="3" id="KW-0963">Cytoplasm</keyword>
<comment type="similarity">
    <text evidence="3">Belongs to the CsrA/RsmA family.</text>
</comment>
<dbReference type="InterPro" id="IPR003751">
    <property type="entry name" value="CsrA"/>
</dbReference>
<evidence type="ECO:0000313" key="6">
    <source>
        <dbReference type="Proteomes" id="UP000317243"/>
    </source>
</evidence>
<gene>
    <name evidence="5" type="primary">zraR_3</name>
    <name evidence="3" type="synonym">csrA</name>
    <name evidence="5" type="ORF">KOR42_12020</name>
</gene>
<sequence>MLVLSRRVDLEIVFPNTGISLKLLQVRGQVIKIGIQAPDDVRILRKEVCSDEQLIELAGGTLTAVSKHQVRNRLNAVNLGIHLFQKQIEAGLTQAAQATFHRLKTEIANLDSICGESKPESAAVQSPVNGRKLLVVDDDANEREMLSAILRLYGFHVIDAGDGREALKQMHEHLDLDGVLLDIRMPNCDGLETLHHIRDDKELAQLKVYAMTGISEDENEIAPRSNGFDGWFAKPLDPDRVIATVKGGFTPGSRTSSA</sequence>
<comment type="subunit">
    <text evidence="3">Homodimer; the beta-strands of each monomer intercalate to form a hydrophobic core, while the alpha-helices form wings that extend away from the core.</text>
</comment>
<dbReference type="Pfam" id="PF00072">
    <property type="entry name" value="Response_reg"/>
    <property type="match status" value="1"/>
</dbReference>
<keyword evidence="1" id="KW-0597">Phosphoprotein</keyword>
<dbReference type="GO" id="GO:0044781">
    <property type="term" value="P:bacterial-type flagellum organization"/>
    <property type="evidence" value="ECO:0007669"/>
    <property type="project" value="UniProtKB-KW"/>
</dbReference>
<dbReference type="PANTHER" id="PTHR44591:SF14">
    <property type="entry name" value="PROTEIN PILG"/>
    <property type="match status" value="1"/>
</dbReference>
<organism evidence="5 6">
    <name type="scientific">Thalassoglobus neptunius</name>
    <dbReference type="NCBI Taxonomy" id="1938619"/>
    <lineage>
        <taxon>Bacteria</taxon>
        <taxon>Pseudomonadati</taxon>
        <taxon>Planctomycetota</taxon>
        <taxon>Planctomycetia</taxon>
        <taxon>Planctomycetales</taxon>
        <taxon>Planctomycetaceae</taxon>
        <taxon>Thalassoglobus</taxon>
    </lineage>
</organism>
<dbReference type="GO" id="GO:0048027">
    <property type="term" value="F:mRNA 5'-UTR binding"/>
    <property type="evidence" value="ECO:0007669"/>
    <property type="project" value="UniProtKB-UniRule"/>
</dbReference>
<keyword evidence="2" id="KW-0902">Two-component regulatory system</keyword>
<dbReference type="HAMAP" id="MF_00167">
    <property type="entry name" value="CsrA"/>
    <property type="match status" value="1"/>
</dbReference>
<comment type="subcellular location">
    <subcellularLocation>
        <location evidence="3">Cytoplasm</location>
    </subcellularLocation>
</comment>
<keyword evidence="3" id="KW-0810">Translation regulation</keyword>
<dbReference type="Gene3D" id="2.60.40.4380">
    <property type="entry name" value="Translational regulator CsrA"/>
    <property type="match status" value="1"/>
</dbReference>
<dbReference type="InterPro" id="IPR011006">
    <property type="entry name" value="CheY-like_superfamily"/>
</dbReference>
<evidence type="ECO:0000256" key="3">
    <source>
        <dbReference type="HAMAP-Rule" id="MF_00167"/>
    </source>
</evidence>
<dbReference type="Pfam" id="PF02599">
    <property type="entry name" value="CsrA"/>
    <property type="match status" value="1"/>
</dbReference>
<keyword evidence="3" id="KW-1005">Bacterial flagellum biogenesis</keyword>